<dbReference type="RefSeq" id="WP_168001253.1">
    <property type="nucleotide sequence ID" value="NZ_JAATEO010000012.1"/>
</dbReference>
<dbReference type="Gene3D" id="3.90.180.10">
    <property type="entry name" value="Medium-chain alcohol dehydrogenases, catalytic domain"/>
    <property type="match status" value="1"/>
</dbReference>
<comment type="caution">
    <text evidence="2">The sequence shown here is derived from an EMBL/GenBank/DDBJ whole genome shotgun (WGS) entry which is preliminary data.</text>
</comment>
<dbReference type="PANTHER" id="PTHR44013">
    <property type="entry name" value="ZINC-TYPE ALCOHOL DEHYDROGENASE-LIKE PROTEIN C16A3.02C"/>
    <property type="match status" value="1"/>
</dbReference>
<dbReference type="Gene3D" id="3.40.50.720">
    <property type="entry name" value="NAD(P)-binding Rossmann-like Domain"/>
    <property type="match status" value="1"/>
</dbReference>
<evidence type="ECO:0000313" key="3">
    <source>
        <dbReference type="Proteomes" id="UP000783871"/>
    </source>
</evidence>
<sequence>MKAVRFHQHGDAGALRVEDIERPEPSTGQVLIKVVSTSFNPVDATIRAGYLQQVFPVALPHIPGIDVAGTVEAVGEGVTRFELGDQVVGFLPMTADGAAAEYVLAPVEVLAAAPVAVPLADAAALPATGLTAWQALFEHADVQPGQRILVHGAGGAVGGYAVQLGAQAGATVVATAGPRNAERVRGYGAEVSGRDIGDVTGPFHAVLNFAPVPPADMRALTDLVRAGGVLVTTTTPGPDDEPRGVRSRSVFVRPDAEQLAALVNRVDAGKLHIHVADRVRLDELPAIHARSDAATLTGKTVITL</sequence>
<dbReference type="InterPro" id="IPR011032">
    <property type="entry name" value="GroES-like_sf"/>
</dbReference>
<evidence type="ECO:0000313" key="2">
    <source>
        <dbReference type="EMBL" id="NJP32869.1"/>
    </source>
</evidence>
<dbReference type="PANTHER" id="PTHR44013:SF1">
    <property type="entry name" value="ZINC-TYPE ALCOHOL DEHYDROGENASE-LIKE PROTEIN C16A3.02C"/>
    <property type="match status" value="1"/>
</dbReference>
<dbReference type="SMART" id="SM00829">
    <property type="entry name" value="PKS_ER"/>
    <property type="match status" value="1"/>
</dbReference>
<name>A0ABX0Z8X9_9ACTN</name>
<dbReference type="InterPro" id="IPR036291">
    <property type="entry name" value="NAD(P)-bd_dom_sf"/>
</dbReference>
<evidence type="ECO:0000259" key="1">
    <source>
        <dbReference type="SMART" id="SM00829"/>
    </source>
</evidence>
<dbReference type="InterPro" id="IPR013154">
    <property type="entry name" value="ADH-like_N"/>
</dbReference>
<dbReference type="EMBL" id="JAATEO010000012">
    <property type="protein sequence ID" value="NJP32869.1"/>
    <property type="molecule type" value="Genomic_DNA"/>
</dbReference>
<reference evidence="2 3" key="1">
    <citation type="submission" date="2020-03" db="EMBL/GenBank/DDBJ databases">
        <title>WGS of actinomycetes isolated from Thailand.</title>
        <authorList>
            <person name="Thawai C."/>
        </authorList>
    </citation>
    <scope>NUCLEOTIDE SEQUENCE [LARGE SCALE GENOMIC DNA]</scope>
    <source>
        <strain evidence="2 3">HSS6-12</strain>
    </source>
</reference>
<proteinExistence type="predicted"/>
<dbReference type="InterPro" id="IPR020843">
    <property type="entry name" value="ER"/>
</dbReference>
<dbReference type="SUPFAM" id="SSF51735">
    <property type="entry name" value="NAD(P)-binding Rossmann-fold domains"/>
    <property type="match status" value="1"/>
</dbReference>
<feature type="domain" description="Enoyl reductase (ER)" evidence="1">
    <location>
        <begin position="10"/>
        <end position="302"/>
    </location>
</feature>
<organism evidence="2 3">
    <name type="scientific">Micromonospora thermarum</name>
    <dbReference type="NCBI Taxonomy" id="2720024"/>
    <lineage>
        <taxon>Bacteria</taxon>
        <taxon>Bacillati</taxon>
        <taxon>Actinomycetota</taxon>
        <taxon>Actinomycetes</taxon>
        <taxon>Micromonosporales</taxon>
        <taxon>Micromonosporaceae</taxon>
        <taxon>Micromonospora</taxon>
    </lineage>
</organism>
<dbReference type="Proteomes" id="UP000783871">
    <property type="component" value="Unassembled WGS sequence"/>
</dbReference>
<dbReference type="SUPFAM" id="SSF50129">
    <property type="entry name" value="GroES-like"/>
    <property type="match status" value="1"/>
</dbReference>
<protein>
    <submittedName>
        <fullName evidence="2">NADP-dependent oxidoreductase</fullName>
    </submittedName>
</protein>
<dbReference type="Pfam" id="PF13602">
    <property type="entry name" value="ADH_zinc_N_2"/>
    <property type="match status" value="1"/>
</dbReference>
<dbReference type="CDD" id="cd05289">
    <property type="entry name" value="MDR_like_2"/>
    <property type="match status" value="1"/>
</dbReference>
<keyword evidence="3" id="KW-1185">Reference proteome</keyword>
<dbReference type="Pfam" id="PF08240">
    <property type="entry name" value="ADH_N"/>
    <property type="match status" value="1"/>
</dbReference>
<dbReference type="InterPro" id="IPR052733">
    <property type="entry name" value="Chloroplast_QOR"/>
</dbReference>
<accession>A0ABX0Z8X9</accession>
<gene>
    <name evidence="2" type="ORF">HCJ94_12940</name>
</gene>